<protein>
    <submittedName>
        <fullName evidence="2">LAFE_0H10462g1_1</fullName>
    </submittedName>
</protein>
<name>A0A1G4MKK4_LACFM</name>
<proteinExistence type="predicted"/>
<gene>
    <name evidence="2" type="ORF">LAFE_0H10462G</name>
</gene>
<reference evidence="2 3" key="1">
    <citation type="submission" date="2016-03" db="EMBL/GenBank/DDBJ databases">
        <authorList>
            <person name="Devillers H."/>
        </authorList>
    </citation>
    <scope>NUCLEOTIDE SEQUENCE [LARGE SCALE GENOMIC DNA]</scope>
    <source>
        <strain evidence="2">CBS 6772</strain>
    </source>
</reference>
<dbReference type="AlphaFoldDB" id="A0A1G4MKK4"/>
<accession>A0A1G4MKK4</accession>
<feature type="region of interest" description="Disordered" evidence="1">
    <location>
        <begin position="102"/>
        <end position="200"/>
    </location>
</feature>
<feature type="compositionally biased region" description="Polar residues" evidence="1">
    <location>
        <begin position="273"/>
        <end position="288"/>
    </location>
</feature>
<feature type="region of interest" description="Disordered" evidence="1">
    <location>
        <begin position="511"/>
        <end position="535"/>
    </location>
</feature>
<feature type="compositionally biased region" description="Polar residues" evidence="1">
    <location>
        <begin position="102"/>
        <end position="111"/>
    </location>
</feature>
<dbReference type="OrthoDB" id="5563016at2759"/>
<keyword evidence="3" id="KW-1185">Reference proteome</keyword>
<dbReference type="EMBL" id="LT598491">
    <property type="protein sequence ID" value="SCW04299.1"/>
    <property type="molecule type" value="Genomic_DNA"/>
</dbReference>
<feature type="compositionally biased region" description="Polar residues" evidence="1">
    <location>
        <begin position="118"/>
        <end position="133"/>
    </location>
</feature>
<feature type="region of interest" description="Disordered" evidence="1">
    <location>
        <begin position="1"/>
        <end position="28"/>
    </location>
</feature>
<evidence type="ECO:0000313" key="2">
    <source>
        <dbReference type="EMBL" id="SCW04299.1"/>
    </source>
</evidence>
<evidence type="ECO:0000313" key="3">
    <source>
        <dbReference type="Proteomes" id="UP000190831"/>
    </source>
</evidence>
<dbReference type="OMA" id="NDTYSHW"/>
<dbReference type="Proteomes" id="UP000190831">
    <property type="component" value="Chromosome H"/>
</dbReference>
<feature type="compositionally biased region" description="Polar residues" evidence="1">
    <location>
        <begin position="1"/>
        <end position="21"/>
    </location>
</feature>
<evidence type="ECO:0000256" key="1">
    <source>
        <dbReference type="SAM" id="MobiDB-lite"/>
    </source>
</evidence>
<sequence>MNYTTSDNASIYSSVSSNLEPRTSRECVTPRSAYTADLYELPVNRLKPKPYKKNSSQRSITCASAHSLSLIPEKQPVKQDFGPSLTPYQVQRNQMRTSFQFANGENFTPKQKTPRAPSLQQRHSLPRSASCSNFHMAPPSGMIRPSPMLHRKRSSLANTSTLPLAHGKRGLPKSASTSRLSSVPLQTINKPPTWVHNATNGSKASLQSFNKTTSNSSSFSSRAQVVSSNTSTSNSSNSLRSENIVSSNTSSGTSEGDDSRTAMPMVLPKKTSSETTTTVFGSISTIQANEGGLEPRSEQGKMIQHRSGSPRKIASIDRSVISMQAENKEGKGVKRSGSKFGSFFKKLLPFKKKKQSGSTLESTPSKALASKSKVTMAAPEKRDNGRKIMEGDVPWKSKDADDSAVPLRGNETEIDMDNFDVNDEDDDDMLMDIDLVFDSLLLKNSRPTPNPIIIGDEEHKTNVRNEKSDTPKSAETQSPEDEPMIDYDLLAEFSKLGKYIIDENSDVANKRLVPPPRSLKRPQLPNKDSAVGFYNQHAGRNPRQMRFGDRLMQNLHRDWETVHVNCKMQSTSSGRSVKDGCTSIRFANAIYVNDTYSPAEYERSDKKFIKNRRRMMQMQNMAYIKAVKVELNEYKRRDMVVHVDSVSNTHYFI</sequence>
<organism evidence="2 3">
    <name type="scientific">Lachancea fermentati</name>
    <name type="common">Zygosaccharomyces fermentati</name>
    <dbReference type="NCBI Taxonomy" id="4955"/>
    <lineage>
        <taxon>Eukaryota</taxon>
        <taxon>Fungi</taxon>
        <taxon>Dikarya</taxon>
        <taxon>Ascomycota</taxon>
        <taxon>Saccharomycotina</taxon>
        <taxon>Saccharomycetes</taxon>
        <taxon>Saccharomycetales</taxon>
        <taxon>Saccharomycetaceae</taxon>
        <taxon>Lachancea</taxon>
    </lineage>
</organism>
<feature type="compositionally biased region" description="Polar residues" evidence="1">
    <location>
        <begin position="239"/>
        <end position="254"/>
    </location>
</feature>
<feature type="compositionally biased region" description="Low complexity" evidence="1">
    <location>
        <begin position="227"/>
        <end position="238"/>
    </location>
</feature>
<feature type="compositionally biased region" description="Basic and acidic residues" evidence="1">
    <location>
        <begin position="456"/>
        <end position="472"/>
    </location>
</feature>
<feature type="region of interest" description="Disordered" evidence="1">
    <location>
        <begin position="227"/>
        <end position="311"/>
    </location>
</feature>
<feature type="region of interest" description="Disordered" evidence="1">
    <location>
        <begin position="354"/>
        <end position="381"/>
    </location>
</feature>
<feature type="compositionally biased region" description="Polar residues" evidence="1">
    <location>
        <begin position="174"/>
        <end position="200"/>
    </location>
</feature>
<feature type="region of interest" description="Disordered" evidence="1">
    <location>
        <begin position="447"/>
        <end position="484"/>
    </location>
</feature>